<dbReference type="GO" id="GO:0031201">
    <property type="term" value="C:SNARE complex"/>
    <property type="evidence" value="ECO:0007669"/>
    <property type="project" value="TreeGrafter"/>
</dbReference>
<dbReference type="Pfam" id="PF00804">
    <property type="entry name" value="Syntaxin"/>
    <property type="match status" value="1"/>
</dbReference>
<feature type="coiled-coil region" evidence="9">
    <location>
        <begin position="140"/>
        <end position="167"/>
    </location>
</feature>
<evidence type="ECO:0000256" key="2">
    <source>
        <dbReference type="ARBA" id="ARBA00009063"/>
    </source>
</evidence>
<dbReference type="SMART" id="SM00397">
    <property type="entry name" value="t_SNARE"/>
    <property type="match status" value="1"/>
</dbReference>
<dbReference type="GO" id="GO:0005484">
    <property type="term" value="F:SNAP receptor activity"/>
    <property type="evidence" value="ECO:0007669"/>
    <property type="project" value="InterPro"/>
</dbReference>
<keyword evidence="13" id="KW-1185">Reference proteome</keyword>
<evidence type="ECO:0000256" key="1">
    <source>
        <dbReference type="ARBA" id="ARBA00004211"/>
    </source>
</evidence>
<dbReference type="OrthoDB" id="10255013at2759"/>
<dbReference type="PROSITE" id="PS00914">
    <property type="entry name" value="SYNTAXIN"/>
    <property type="match status" value="1"/>
</dbReference>
<dbReference type="AlphaFoldDB" id="A0A8T2TXE4"/>
<evidence type="ECO:0000256" key="5">
    <source>
        <dbReference type="ARBA" id="ARBA00022927"/>
    </source>
</evidence>
<comment type="caution">
    <text evidence="12">The sequence shown here is derived from an EMBL/GenBank/DDBJ whole genome shotgun (WGS) entry which is preliminary data.</text>
</comment>
<sequence>MNDLFADSNIKEGKELSVEPQDEGFDIDIESGVIDNDDGEKHGGLLDFYPKVQEIRMDLDRIQDLHKQLQEDNETSKSVTQPDAVKNIKKKMEAHVDEVIKITRSVKTKLEKLDKDNLANRKKSGCEEGTSVDRSRLALTSALKRKLQKLLNEFQALRQRIQDEYRTVVERRVFIVTGEKPDAEVVDTLIETGEGEKIFTKAMQSQGRGQIIGTLAEIEERHEAVRDLEKKLLELHQIFLDMAVLVEAQGEILDNIEAQVSKAAEYTEAGVKIIQKAKKLQKNKRKWALIAMILLLVIIIVIVIPVMQPWKDRKA</sequence>
<dbReference type="OMA" id="RNDTCEM"/>
<name>A0A8T2TXE4_CERRI</name>
<keyword evidence="5" id="KW-0653">Protein transport</keyword>
<keyword evidence="4 10" id="KW-0812">Transmembrane</keyword>
<evidence type="ECO:0000256" key="3">
    <source>
        <dbReference type="ARBA" id="ARBA00022448"/>
    </source>
</evidence>
<dbReference type="Gene3D" id="1.20.58.70">
    <property type="match status" value="1"/>
</dbReference>
<dbReference type="GO" id="GO:0006886">
    <property type="term" value="P:intracellular protein transport"/>
    <property type="evidence" value="ECO:0007669"/>
    <property type="project" value="InterPro"/>
</dbReference>
<comment type="subcellular location">
    <subcellularLocation>
        <location evidence="1">Membrane</location>
        <topology evidence="1">Single-pass type IV membrane protein</topology>
    </subcellularLocation>
</comment>
<dbReference type="InterPro" id="IPR045242">
    <property type="entry name" value="Syntaxin"/>
</dbReference>
<dbReference type="EMBL" id="CM035414">
    <property type="protein sequence ID" value="KAH7428421.1"/>
    <property type="molecule type" value="Genomic_DNA"/>
</dbReference>
<organism evidence="12 13">
    <name type="scientific">Ceratopteris richardii</name>
    <name type="common">Triangle waterfern</name>
    <dbReference type="NCBI Taxonomy" id="49495"/>
    <lineage>
        <taxon>Eukaryota</taxon>
        <taxon>Viridiplantae</taxon>
        <taxon>Streptophyta</taxon>
        <taxon>Embryophyta</taxon>
        <taxon>Tracheophyta</taxon>
        <taxon>Polypodiopsida</taxon>
        <taxon>Polypodiidae</taxon>
        <taxon>Polypodiales</taxon>
        <taxon>Pteridineae</taxon>
        <taxon>Pteridaceae</taxon>
        <taxon>Parkerioideae</taxon>
        <taxon>Ceratopteris</taxon>
    </lineage>
</organism>
<dbReference type="CDD" id="cd15848">
    <property type="entry name" value="SNARE_syntaxin1-like"/>
    <property type="match status" value="1"/>
</dbReference>
<dbReference type="GO" id="GO:0006887">
    <property type="term" value="P:exocytosis"/>
    <property type="evidence" value="ECO:0007669"/>
    <property type="project" value="TreeGrafter"/>
</dbReference>
<protein>
    <recommendedName>
        <fullName evidence="11">t-SNARE coiled-coil homology domain-containing protein</fullName>
    </recommendedName>
</protein>
<keyword evidence="6 10" id="KW-1133">Transmembrane helix</keyword>
<dbReference type="GO" id="GO:0048278">
    <property type="term" value="P:vesicle docking"/>
    <property type="evidence" value="ECO:0007669"/>
    <property type="project" value="TreeGrafter"/>
</dbReference>
<feature type="transmembrane region" description="Helical" evidence="10">
    <location>
        <begin position="287"/>
        <end position="307"/>
    </location>
</feature>
<dbReference type="PANTHER" id="PTHR19957:SF307">
    <property type="entry name" value="PROTEIN SSO1-RELATED"/>
    <property type="match status" value="1"/>
</dbReference>
<evidence type="ECO:0000256" key="7">
    <source>
        <dbReference type="ARBA" id="ARBA00023136"/>
    </source>
</evidence>
<evidence type="ECO:0000256" key="4">
    <source>
        <dbReference type="ARBA" id="ARBA00022692"/>
    </source>
</evidence>
<dbReference type="GO" id="GO:0005886">
    <property type="term" value="C:plasma membrane"/>
    <property type="evidence" value="ECO:0007669"/>
    <property type="project" value="TreeGrafter"/>
</dbReference>
<keyword evidence="7 10" id="KW-0472">Membrane</keyword>
<dbReference type="SMART" id="SM00503">
    <property type="entry name" value="SynN"/>
    <property type="match status" value="1"/>
</dbReference>
<comment type="similarity">
    <text evidence="2 8">Belongs to the syntaxin family.</text>
</comment>
<dbReference type="Proteomes" id="UP000825935">
    <property type="component" value="Chromosome 9"/>
</dbReference>
<gene>
    <name evidence="12" type="ORF">KP509_09G000800</name>
</gene>
<evidence type="ECO:0000313" key="12">
    <source>
        <dbReference type="EMBL" id="KAH7428421.1"/>
    </source>
</evidence>
<dbReference type="FunFam" id="1.20.5.110:FF:000008">
    <property type="entry name" value="Syntaxin 132"/>
    <property type="match status" value="1"/>
</dbReference>
<dbReference type="GO" id="GO:0006906">
    <property type="term" value="P:vesicle fusion"/>
    <property type="evidence" value="ECO:0007669"/>
    <property type="project" value="TreeGrafter"/>
</dbReference>
<dbReference type="CDD" id="cd00179">
    <property type="entry name" value="SynN"/>
    <property type="match status" value="1"/>
</dbReference>
<evidence type="ECO:0000259" key="11">
    <source>
        <dbReference type="PROSITE" id="PS50192"/>
    </source>
</evidence>
<dbReference type="Gene3D" id="1.20.5.110">
    <property type="match status" value="1"/>
</dbReference>
<evidence type="ECO:0000256" key="10">
    <source>
        <dbReference type="SAM" id="Phobius"/>
    </source>
</evidence>
<dbReference type="InterPro" id="IPR006012">
    <property type="entry name" value="Syntaxin/epimorphin_CS"/>
</dbReference>
<evidence type="ECO:0000256" key="8">
    <source>
        <dbReference type="RuleBase" id="RU003858"/>
    </source>
</evidence>
<proteinExistence type="inferred from homology"/>
<feature type="domain" description="T-SNARE coiled-coil homology" evidence="11">
    <location>
        <begin position="215"/>
        <end position="277"/>
    </location>
</feature>
<dbReference type="InterPro" id="IPR000727">
    <property type="entry name" value="T_SNARE_dom"/>
</dbReference>
<dbReference type="InterPro" id="IPR010989">
    <property type="entry name" value="SNARE"/>
</dbReference>
<dbReference type="Pfam" id="PF05739">
    <property type="entry name" value="SNARE"/>
    <property type="match status" value="1"/>
</dbReference>
<dbReference type="GO" id="GO:0012505">
    <property type="term" value="C:endomembrane system"/>
    <property type="evidence" value="ECO:0007669"/>
    <property type="project" value="TreeGrafter"/>
</dbReference>
<evidence type="ECO:0000256" key="6">
    <source>
        <dbReference type="ARBA" id="ARBA00022989"/>
    </source>
</evidence>
<dbReference type="PROSITE" id="PS50192">
    <property type="entry name" value="T_SNARE"/>
    <property type="match status" value="1"/>
</dbReference>
<dbReference type="SUPFAM" id="SSF47661">
    <property type="entry name" value="t-snare proteins"/>
    <property type="match status" value="1"/>
</dbReference>
<keyword evidence="9" id="KW-0175">Coiled coil</keyword>
<keyword evidence="3" id="KW-0813">Transport</keyword>
<reference evidence="12" key="1">
    <citation type="submission" date="2021-08" db="EMBL/GenBank/DDBJ databases">
        <title>WGS assembly of Ceratopteris richardii.</title>
        <authorList>
            <person name="Marchant D.B."/>
            <person name="Chen G."/>
            <person name="Jenkins J."/>
            <person name="Shu S."/>
            <person name="Leebens-Mack J."/>
            <person name="Grimwood J."/>
            <person name="Schmutz J."/>
            <person name="Soltis P."/>
            <person name="Soltis D."/>
            <person name="Chen Z.-H."/>
        </authorList>
    </citation>
    <scope>NUCLEOTIDE SEQUENCE</scope>
    <source>
        <strain evidence="12">Whitten #5841</strain>
        <tissue evidence="12">Leaf</tissue>
    </source>
</reference>
<dbReference type="PANTHER" id="PTHR19957">
    <property type="entry name" value="SYNTAXIN"/>
    <property type="match status" value="1"/>
</dbReference>
<evidence type="ECO:0000313" key="13">
    <source>
        <dbReference type="Proteomes" id="UP000825935"/>
    </source>
</evidence>
<accession>A0A8T2TXE4</accession>
<evidence type="ECO:0000256" key="9">
    <source>
        <dbReference type="SAM" id="Coils"/>
    </source>
</evidence>
<dbReference type="GO" id="GO:0000149">
    <property type="term" value="F:SNARE binding"/>
    <property type="evidence" value="ECO:0007669"/>
    <property type="project" value="TreeGrafter"/>
</dbReference>
<dbReference type="InterPro" id="IPR006011">
    <property type="entry name" value="Syntaxin_N"/>
</dbReference>